<sequence length="300" mass="32768">MAMRAHSASENLPLSAACVERTPSTRPHYVQVHFWLRGTDHVVVEDDGVDAARLPLLERLADADHHAQARVQRLLRLRRDERRRLALVRAALRVAEDDPLDAVVREHRRRELARVGPHAGRGAVLRRDGDVLAQRAHDGPDVDRRHADDDLAPGGNVARAVQGGDERRGRLLRAVTFPVATDEVLLAGVGGLRRAGRTHERGPGLALCRWVGALSPAVGSGGALVLSLRYSRSPRQRYCVARLSAQKNDTTRSVPRVVPVLENGHSLQRGRPGAALSAANARALRPDDETPLVKTLGAYE</sequence>
<evidence type="ECO:0000256" key="1">
    <source>
        <dbReference type="SAM" id="MobiDB-lite"/>
    </source>
</evidence>
<accession>A0A8J2SUZ4</accession>
<dbReference type="Proteomes" id="UP000789595">
    <property type="component" value="Unassembled WGS sequence"/>
</dbReference>
<organism evidence="2 3">
    <name type="scientific">Pelagomonas calceolata</name>
    <dbReference type="NCBI Taxonomy" id="35677"/>
    <lineage>
        <taxon>Eukaryota</taxon>
        <taxon>Sar</taxon>
        <taxon>Stramenopiles</taxon>
        <taxon>Ochrophyta</taxon>
        <taxon>Pelagophyceae</taxon>
        <taxon>Pelagomonadales</taxon>
        <taxon>Pelagomonadaceae</taxon>
        <taxon>Pelagomonas</taxon>
    </lineage>
</organism>
<name>A0A8J2SUZ4_9STRA</name>
<keyword evidence="3" id="KW-1185">Reference proteome</keyword>
<dbReference type="AlphaFoldDB" id="A0A8J2SUZ4"/>
<proteinExistence type="predicted"/>
<feature type="region of interest" description="Disordered" evidence="1">
    <location>
        <begin position="136"/>
        <end position="160"/>
    </location>
</feature>
<dbReference type="EMBL" id="CAKKNE010000005">
    <property type="protein sequence ID" value="CAH0377649.1"/>
    <property type="molecule type" value="Genomic_DNA"/>
</dbReference>
<comment type="caution">
    <text evidence="2">The sequence shown here is derived from an EMBL/GenBank/DDBJ whole genome shotgun (WGS) entry which is preliminary data.</text>
</comment>
<evidence type="ECO:0000313" key="3">
    <source>
        <dbReference type="Proteomes" id="UP000789595"/>
    </source>
</evidence>
<gene>
    <name evidence="2" type="ORF">PECAL_5P21870</name>
</gene>
<protein>
    <submittedName>
        <fullName evidence="2">Uncharacterized protein</fullName>
    </submittedName>
</protein>
<feature type="compositionally biased region" description="Basic and acidic residues" evidence="1">
    <location>
        <begin position="136"/>
        <end position="149"/>
    </location>
</feature>
<reference evidence="2" key="1">
    <citation type="submission" date="2021-11" db="EMBL/GenBank/DDBJ databases">
        <authorList>
            <consortium name="Genoscope - CEA"/>
            <person name="William W."/>
        </authorList>
    </citation>
    <scope>NUCLEOTIDE SEQUENCE</scope>
</reference>
<evidence type="ECO:0000313" key="2">
    <source>
        <dbReference type="EMBL" id="CAH0377649.1"/>
    </source>
</evidence>